<feature type="signal peptide" evidence="1">
    <location>
        <begin position="1"/>
        <end position="18"/>
    </location>
</feature>
<evidence type="ECO:0000313" key="3">
    <source>
        <dbReference type="Proteomes" id="UP000271889"/>
    </source>
</evidence>
<evidence type="ECO:0000256" key="1">
    <source>
        <dbReference type="SAM" id="SignalP"/>
    </source>
</evidence>
<organism evidence="2 3">
    <name type="scientific">Cylicostephanus goldi</name>
    <name type="common">Nematode worm</name>
    <dbReference type="NCBI Taxonomy" id="71465"/>
    <lineage>
        <taxon>Eukaryota</taxon>
        <taxon>Metazoa</taxon>
        <taxon>Ecdysozoa</taxon>
        <taxon>Nematoda</taxon>
        <taxon>Chromadorea</taxon>
        <taxon>Rhabditida</taxon>
        <taxon>Rhabditina</taxon>
        <taxon>Rhabditomorpha</taxon>
        <taxon>Strongyloidea</taxon>
        <taxon>Strongylidae</taxon>
        <taxon>Cylicostephanus</taxon>
    </lineage>
</organism>
<sequence length="72" mass="7457">MAALLLCVIGLIKFSSNSLSNSFSTASSAACGMGLQGLKIGRALSSICMCAFSFVPSPKPSLQTFGKASFRF</sequence>
<gene>
    <name evidence="2" type="ORF">CGOC_LOCUS10237</name>
</gene>
<accession>A0A3P7Q5E6</accession>
<evidence type="ECO:0008006" key="4">
    <source>
        <dbReference type="Google" id="ProtNLM"/>
    </source>
</evidence>
<name>A0A3P7Q5E6_CYLGO</name>
<feature type="chain" id="PRO_5018238021" description="Secreted protein" evidence="1">
    <location>
        <begin position="19"/>
        <end position="72"/>
    </location>
</feature>
<protein>
    <recommendedName>
        <fullName evidence="4">Secreted protein</fullName>
    </recommendedName>
</protein>
<evidence type="ECO:0000313" key="2">
    <source>
        <dbReference type="EMBL" id="VDN25909.1"/>
    </source>
</evidence>
<dbReference type="Proteomes" id="UP000271889">
    <property type="component" value="Unassembled WGS sequence"/>
</dbReference>
<reference evidence="2 3" key="1">
    <citation type="submission" date="2018-11" db="EMBL/GenBank/DDBJ databases">
        <authorList>
            <consortium name="Pathogen Informatics"/>
        </authorList>
    </citation>
    <scope>NUCLEOTIDE SEQUENCE [LARGE SCALE GENOMIC DNA]</scope>
</reference>
<keyword evidence="1" id="KW-0732">Signal</keyword>
<dbReference type="EMBL" id="UYRV01110315">
    <property type="protein sequence ID" value="VDN25909.1"/>
    <property type="molecule type" value="Genomic_DNA"/>
</dbReference>
<proteinExistence type="predicted"/>
<keyword evidence="3" id="KW-1185">Reference proteome</keyword>
<dbReference type="AlphaFoldDB" id="A0A3P7Q5E6"/>